<sequence length="826" mass="94828">MIKLDTLPKGSLTFKSFAILDQIFMKVFGYFSKVKLSKTIDFFEMDYETNSISLDINGRQRLYALKLETGSNEIVKIENFAQFTNQIRHDKDRQTEVMISFVKQDNIEAIYVFTLDRGIAEEIALSFSIQLLPPPEILTALYHIFLLDVYLENDKRSINKYNDVEYSEDIDLLYKKFPSLIAIASDSILNKYTPYQITGFKGSSHFSVLELFRTEWNGVCNLFFDFSTHKTKGQIELMQRAAKFGDSITNKALNKLRKDPENKEAIEEIENKCFVANGMFFLKEQKTASAFQSIMGISAEERFLLVDKLLPKTLLMARDIDFDIIVHQDIISKFFQTSLCRDCLAKPLKDEAENLKHGVGSNVFLKVDFYGRDINNNFFNCMLKGNSSPHMLIFGTTGAGKSVAALKMVSQIIGYDFETGKANDLNENRKIRYINVGYTGGRIFDSIRKNNNTPEKKMIEIVPPDVSKLRFSLFDFDDISRPTEEEWLMFRDFINLMLTVSGGPDKALDPLEEAALKTSLYRMLQLKGEADEGGYPLLTLREIRNNQTYGKSYEGIIDEILKIKDENGNPKYNERTRADELPPEYNRFARPILNDLVNAIKGQTKNIQLSEEEQTRFGSLGEKLNFISKNPVFAYFNNVVVRENYPAYYAEFDKIKGDSKNFVSVGWLLFQNWFKYDKLQAMKQQNADLPRPDAFYFIEEAHNFFNIPVFSKLLDTFAREVRKYGIHLILITQSTGDVDQEFAELFSTRCFLFKMKDKDVAYAGVKSVNGNKDLSGPAQQIYDAIKENPDGNRTIFMLNSSGASAFTLPAYKKYGNMFMPYEIQTA</sequence>
<organism evidence="1 2">
    <name type="scientific">Campylobacter concisus</name>
    <dbReference type="NCBI Taxonomy" id="199"/>
    <lineage>
        <taxon>Bacteria</taxon>
        <taxon>Pseudomonadati</taxon>
        <taxon>Campylobacterota</taxon>
        <taxon>Epsilonproteobacteria</taxon>
        <taxon>Campylobacterales</taxon>
        <taxon>Campylobacteraceae</taxon>
        <taxon>Campylobacter</taxon>
    </lineage>
</organism>
<dbReference type="SUPFAM" id="SSF52540">
    <property type="entry name" value="P-loop containing nucleoside triphosphate hydrolases"/>
    <property type="match status" value="1"/>
</dbReference>
<dbReference type="AlphaFoldDB" id="A0A2R4P319"/>
<dbReference type="RefSeq" id="WP_107917367.1">
    <property type="nucleotide sequence ID" value="NZ_CP021643.1"/>
</dbReference>
<geneLocation type="plasmid" evidence="2">
    <name>picon</name>
</geneLocation>
<dbReference type="InterPro" id="IPR051162">
    <property type="entry name" value="T4SS_component"/>
</dbReference>
<gene>
    <name evidence="1" type="ORF">CCS77_2059</name>
</gene>
<keyword evidence="1" id="KW-0614">Plasmid</keyword>
<dbReference type="InterPro" id="IPR027417">
    <property type="entry name" value="P-loop_NTPase"/>
</dbReference>
<proteinExistence type="predicted"/>
<dbReference type="Proteomes" id="UP000241854">
    <property type="component" value="Plasmid pICON"/>
</dbReference>
<name>A0A2R4P319_9BACT</name>
<dbReference type="PANTHER" id="PTHR30121:SF6">
    <property type="entry name" value="SLR6007 PROTEIN"/>
    <property type="match status" value="1"/>
</dbReference>
<evidence type="ECO:0000313" key="1">
    <source>
        <dbReference type="EMBL" id="AVX45065.1"/>
    </source>
</evidence>
<dbReference type="EMBL" id="CP021643">
    <property type="protein sequence ID" value="AVX45065.1"/>
    <property type="molecule type" value="Genomic_DNA"/>
</dbReference>
<dbReference type="Gene3D" id="3.40.50.300">
    <property type="entry name" value="P-loop containing nucleotide triphosphate hydrolases"/>
    <property type="match status" value="2"/>
</dbReference>
<dbReference type="PANTHER" id="PTHR30121">
    <property type="entry name" value="UNCHARACTERIZED PROTEIN YJGR-RELATED"/>
    <property type="match status" value="1"/>
</dbReference>
<accession>A0A2R4P319</accession>
<reference evidence="1 2" key="1">
    <citation type="journal article" date="2018" name="Emerg. Microbes Infect.">
        <title>Genomic analysis of oral Campylobacter concisus strains identified a potential bacterial molecular marker associated with active Crohn's disease.</title>
        <authorList>
            <person name="Liu F."/>
            <person name="Ma R."/>
            <person name="Tay C.Y.A."/>
            <person name="Octavia S."/>
            <person name="Lan R."/>
            <person name="Chung H.K.L."/>
            <person name="Riordan S.M."/>
            <person name="Grimm M.C."/>
            <person name="Leong R.W."/>
            <person name="Tanaka M.M."/>
            <person name="Connor S."/>
            <person name="Zhang L."/>
        </authorList>
    </citation>
    <scope>NUCLEOTIDE SEQUENCE [LARGE SCALE GENOMIC DNA]</scope>
    <source>
        <strain evidence="1 2">P2CDO4</strain>
        <plasmid evidence="1">pICON</plasmid>
    </source>
</reference>
<protein>
    <submittedName>
        <fullName evidence="1">Uncharacterized protein</fullName>
    </submittedName>
</protein>
<evidence type="ECO:0000313" key="2">
    <source>
        <dbReference type="Proteomes" id="UP000241854"/>
    </source>
</evidence>